<evidence type="ECO:0000259" key="2">
    <source>
        <dbReference type="PROSITE" id="PS51083"/>
    </source>
</evidence>
<dbReference type="GO" id="GO:0008270">
    <property type="term" value="F:zinc ion binding"/>
    <property type="evidence" value="ECO:0007669"/>
    <property type="project" value="UniProtKB-UniRule"/>
</dbReference>
<feature type="non-terminal residue" evidence="3">
    <location>
        <position position="47"/>
    </location>
</feature>
<dbReference type="Pfam" id="PF04438">
    <property type="entry name" value="zf-HIT"/>
    <property type="match status" value="1"/>
</dbReference>
<dbReference type="VEuPathDB" id="ToxoDB:TGARI_212840A"/>
<sequence length="47" mass="4980">MDDELSIGISAASARSSGATCQVCHRAASKYTCPKCHTLYCSSDCYS</sequence>
<evidence type="ECO:0000256" key="1">
    <source>
        <dbReference type="PROSITE-ProRule" id="PRU00453"/>
    </source>
</evidence>
<keyword evidence="1" id="KW-0863">Zinc-finger</keyword>
<gene>
    <name evidence="3" type="ORF">TGARI_212840A</name>
</gene>
<feature type="domain" description="HIT-type" evidence="2">
    <location>
        <begin position="21"/>
        <end position="47"/>
    </location>
</feature>
<proteinExistence type="predicted"/>
<dbReference type="InterPro" id="IPR007529">
    <property type="entry name" value="Znf_HIT"/>
</dbReference>
<protein>
    <submittedName>
        <fullName evidence="3">HIT zinc finger protein</fullName>
    </submittedName>
</protein>
<comment type="caution">
    <text evidence="3">The sequence shown here is derived from an EMBL/GenBank/DDBJ whole genome shotgun (WGS) entry which is preliminary data.</text>
</comment>
<reference evidence="3 4" key="1">
    <citation type="journal article" date="2016" name="Nat. Commun.">
        <title>Local admixture of amplified and diversified secreted pathogenesis determinants shapes mosaic Toxoplasma gondii genomes.</title>
        <authorList>
            <person name="Lorenzi H."/>
            <person name="Khan A."/>
            <person name="Behnke M.S."/>
            <person name="Namasivayam S."/>
            <person name="Swapna L.S."/>
            <person name="Hadjithomas M."/>
            <person name="Karamycheva S."/>
            <person name="Pinney D."/>
            <person name="Brunk B.P."/>
            <person name="Ajioka J.W."/>
            <person name="Ajzenberg D."/>
            <person name="Boothroyd J.C."/>
            <person name="Boyle J.P."/>
            <person name="Darde M.L."/>
            <person name="Diaz-Miranda M.A."/>
            <person name="Dubey J.P."/>
            <person name="Fritz H.M."/>
            <person name="Gennari S.M."/>
            <person name="Gregory B.D."/>
            <person name="Kim K."/>
            <person name="Saeij J.P."/>
            <person name="Su C."/>
            <person name="White M.W."/>
            <person name="Zhu X.Q."/>
            <person name="Howe D.K."/>
            <person name="Rosenthal B.M."/>
            <person name="Grigg M.E."/>
            <person name="Parkinson J."/>
            <person name="Liu L."/>
            <person name="Kissinger J.C."/>
            <person name="Roos D.S."/>
            <person name="Sibley L.D."/>
        </authorList>
    </citation>
    <scope>NUCLEOTIDE SEQUENCE [LARGE SCALE GENOMIC DNA]</scope>
    <source>
        <strain evidence="3 4">ARI</strain>
    </source>
</reference>
<dbReference type="EMBL" id="AGQS02004622">
    <property type="protein sequence ID" value="KYF43623.1"/>
    <property type="molecule type" value="Genomic_DNA"/>
</dbReference>
<keyword evidence="1" id="KW-0479">Metal-binding</keyword>
<dbReference type="AlphaFoldDB" id="A0A139XXV8"/>
<dbReference type="Gene3D" id="3.30.60.190">
    <property type="match status" value="1"/>
</dbReference>
<dbReference type="SUPFAM" id="SSF144232">
    <property type="entry name" value="HIT/MYND zinc finger-like"/>
    <property type="match status" value="1"/>
</dbReference>
<evidence type="ECO:0000313" key="4">
    <source>
        <dbReference type="Proteomes" id="UP000074247"/>
    </source>
</evidence>
<dbReference type="PROSITE" id="PS51083">
    <property type="entry name" value="ZF_HIT"/>
    <property type="match status" value="1"/>
</dbReference>
<name>A0A139XXV8_TOXGO</name>
<organism evidence="3 4">
    <name type="scientific">Toxoplasma gondii ARI</name>
    <dbReference type="NCBI Taxonomy" id="1074872"/>
    <lineage>
        <taxon>Eukaryota</taxon>
        <taxon>Sar</taxon>
        <taxon>Alveolata</taxon>
        <taxon>Apicomplexa</taxon>
        <taxon>Conoidasida</taxon>
        <taxon>Coccidia</taxon>
        <taxon>Eucoccidiorida</taxon>
        <taxon>Eimeriorina</taxon>
        <taxon>Sarcocystidae</taxon>
        <taxon>Toxoplasma</taxon>
    </lineage>
</organism>
<dbReference type="Proteomes" id="UP000074247">
    <property type="component" value="Unassembled WGS sequence"/>
</dbReference>
<accession>A0A139XXV8</accession>
<evidence type="ECO:0000313" key="3">
    <source>
        <dbReference type="EMBL" id="KYF43623.1"/>
    </source>
</evidence>
<keyword evidence="1" id="KW-0862">Zinc</keyword>